<evidence type="ECO:0000259" key="16">
    <source>
        <dbReference type="PROSITE" id="PS50109"/>
    </source>
</evidence>
<keyword evidence="7 15" id="KW-0812">Transmembrane</keyword>
<sequence>MKLRSKISGLLGILVLFMATVFYLISHVFIIPLFSEYVRAAEHGEAEQWARSLAYYYTSHGNSWDGVGQFAEGVLMQSDIAHPNNYVEKVAVYTPEGKPITSVVREGDHSEHMDSDDAELIDANGMVADIWVGNKPVGQVRVVDAGADSLQDVQMRVLRLMDMATLGGGLAAAVFALLLGFVFASRLTKPLQSLVQGIARIGRGESGVRVVIASHDEIGHVAEQLNYMAEKLEQLEAARKRLVADVAHELRTPLTVMEGQLELIQQGVIQPSDQTLLPILDEVMRLSRLVDDLHQLNLADGGVLKLNCTEADLVAILRRIMDNFLYEAAEEQVRLRLTTSANELVTYMDASRITQVFVNLLGNALRHCPPGGAVDVQVLETPQNIVCIVTDDGPGIPSGDLPHIFDRFYRGDESRSRESGGMGLGLAIAREFVQAHGGTLLAANHPSRGAQFTMTLPKQLRSKVEG</sequence>
<evidence type="ECO:0000313" key="18">
    <source>
        <dbReference type="EMBL" id="SHK87880.1"/>
    </source>
</evidence>
<dbReference type="Pfam" id="PF00512">
    <property type="entry name" value="HisKA"/>
    <property type="match status" value="1"/>
</dbReference>
<feature type="domain" description="Histidine kinase" evidence="16">
    <location>
        <begin position="245"/>
        <end position="460"/>
    </location>
</feature>
<evidence type="ECO:0000259" key="17">
    <source>
        <dbReference type="PROSITE" id="PS50885"/>
    </source>
</evidence>
<keyword evidence="9 18" id="KW-0418">Kinase</keyword>
<keyword evidence="10" id="KW-0067">ATP-binding</keyword>
<dbReference type="EC" id="2.7.13.3" evidence="3"/>
<evidence type="ECO:0000256" key="2">
    <source>
        <dbReference type="ARBA" id="ARBA00004651"/>
    </source>
</evidence>
<accession>A0A1M6W2D2</accession>
<evidence type="ECO:0000256" key="1">
    <source>
        <dbReference type="ARBA" id="ARBA00000085"/>
    </source>
</evidence>
<feature type="transmembrane region" description="Helical" evidence="15">
    <location>
        <begin position="7"/>
        <end position="30"/>
    </location>
</feature>
<dbReference type="PANTHER" id="PTHR45436:SF5">
    <property type="entry name" value="SENSOR HISTIDINE KINASE TRCS"/>
    <property type="match status" value="1"/>
</dbReference>
<evidence type="ECO:0000256" key="15">
    <source>
        <dbReference type="SAM" id="Phobius"/>
    </source>
</evidence>
<keyword evidence="11 15" id="KW-1133">Transmembrane helix</keyword>
<feature type="transmembrane region" description="Helical" evidence="15">
    <location>
        <begin position="163"/>
        <end position="184"/>
    </location>
</feature>
<dbReference type="CDD" id="cd06225">
    <property type="entry name" value="HAMP"/>
    <property type="match status" value="1"/>
</dbReference>
<dbReference type="SUPFAM" id="SSF47384">
    <property type="entry name" value="Homodimeric domain of signal transducing histidine kinase"/>
    <property type="match status" value="1"/>
</dbReference>
<gene>
    <name evidence="18" type="ORF">SAMN05443507_12533</name>
</gene>
<dbReference type="Gene3D" id="3.30.565.10">
    <property type="entry name" value="Histidine kinase-like ATPase, C-terminal domain"/>
    <property type="match status" value="1"/>
</dbReference>
<name>A0A1M6W2D2_9BACL</name>
<proteinExistence type="predicted"/>
<dbReference type="SUPFAM" id="SSF55874">
    <property type="entry name" value="ATPase domain of HSP90 chaperone/DNA topoisomerase II/histidine kinase"/>
    <property type="match status" value="1"/>
</dbReference>
<dbReference type="InterPro" id="IPR036097">
    <property type="entry name" value="HisK_dim/P_sf"/>
</dbReference>
<dbReference type="InterPro" id="IPR003660">
    <property type="entry name" value="HAMP_dom"/>
</dbReference>
<dbReference type="STRING" id="1830138.SAMN05443507_12533"/>
<dbReference type="InterPro" id="IPR005467">
    <property type="entry name" value="His_kinase_dom"/>
</dbReference>
<dbReference type="InterPro" id="IPR036890">
    <property type="entry name" value="HATPase_C_sf"/>
</dbReference>
<dbReference type="FunFam" id="3.30.565.10:FF:000013">
    <property type="entry name" value="Two-component sensor histidine kinase"/>
    <property type="match status" value="1"/>
</dbReference>
<dbReference type="EMBL" id="FRAF01000025">
    <property type="protein sequence ID" value="SHK87880.1"/>
    <property type="molecule type" value="Genomic_DNA"/>
</dbReference>
<dbReference type="AlphaFoldDB" id="A0A1M6W2D2"/>
<evidence type="ECO:0000256" key="11">
    <source>
        <dbReference type="ARBA" id="ARBA00022989"/>
    </source>
</evidence>
<dbReference type="PROSITE" id="PS50885">
    <property type="entry name" value="HAMP"/>
    <property type="match status" value="1"/>
</dbReference>
<keyword evidence="5" id="KW-0597">Phosphoprotein</keyword>
<comment type="catalytic activity">
    <reaction evidence="1">
        <text>ATP + protein L-histidine = ADP + protein N-phospho-L-histidine.</text>
        <dbReference type="EC" id="2.7.13.3"/>
    </reaction>
</comment>
<dbReference type="CDD" id="cd00082">
    <property type="entry name" value="HisKA"/>
    <property type="match status" value="1"/>
</dbReference>
<dbReference type="Pfam" id="PF02518">
    <property type="entry name" value="HATPase_c"/>
    <property type="match status" value="1"/>
</dbReference>
<evidence type="ECO:0000256" key="12">
    <source>
        <dbReference type="ARBA" id="ARBA00023012"/>
    </source>
</evidence>
<dbReference type="GO" id="GO:0005886">
    <property type="term" value="C:plasma membrane"/>
    <property type="evidence" value="ECO:0007669"/>
    <property type="project" value="UniProtKB-SubCell"/>
</dbReference>
<dbReference type="OrthoDB" id="9813151at2"/>
<dbReference type="PRINTS" id="PR00344">
    <property type="entry name" value="BCTRLSENSOR"/>
</dbReference>
<dbReference type="Proteomes" id="UP000184016">
    <property type="component" value="Unassembled WGS sequence"/>
</dbReference>
<evidence type="ECO:0000256" key="13">
    <source>
        <dbReference type="ARBA" id="ARBA00023136"/>
    </source>
</evidence>
<dbReference type="InterPro" id="IPR003594">
    <property type="entry name" value="HATPase_dom"/>
</dbReference>
<dbReference type="Pfam" id="PF00672">
    <property type="entry name" value="HAMP"/>
    <property type="match status" value="1"/>
</dbReference>
<dbReference type="Gene3D" id="6.10.340.10">
    <property type="match status" value="1"/>
</dbReference>
<dbReference type="InterPro" id="IPR050428">
    <property type="entry name" value="TCS_sensor_his_kinase"/>
</dbReference>
<dbReference type="SMART" id="SM00388">
    <property type="entry name" value="HisKA"/>
    <property type="match status" value="1"/>
</dbReference>
<evidence type="ECO:0000256" key="10">
    <source>
        <dbReference type="ARBA" id="ARBA00022840"/>
    </source>
</evidence>
<dbReference type="Gene3D" id="1.10.287.130">
    <property type="match status" value="1"/>
</dbReference>
<dbReference type="RefSeq" id="WP_072875005.1">
    <property type="nucleotide sequence ID" value="NZ_FRAF01000025.1"/>
</dbReference>
<keyword evidence="8" id="KW-0547">Nucleotide-binding</keyword>
<evidence type="ECO:0000256" key="9">
    <source>
        <dbReference type="ARBA" id="ARBA00022777"/>
    </source>
</evidence>
<comment type="subcellular location">
    <subcellularLocation>
        <location evidence="2">Cell membrane</location>
        <topology evidence="2">Multi-pass membrane protein</topology>
    </subcellularLocation>
</comment>
<keyword evidence="14" id="KW-0175">Coiled coil</keyword>
<dbReference type="InterPro" id="IPR004358">
    <property type="entry name" value="Sig_transdc_His_kin-like_C"/>
</dbReference>
<dbReference type="GO" id="GO:0000155">
    <property type="term" value="F:phosphorelay sensor kinase activity"/>
    <property type="evidence" value="ECO:0007669"/>
    <property type="project" value="InterPro"/>
</dbReference>
<evidence type="ECO:0000313" key="19">
    <source>
        <dbReference type="Proteomes" id="UP000184016"/>
    </source>
</evidence>
<evidence type="ECO:0000256" key="8">
    <source>
        <dbReference type="ARBA" id="ARBA00022741"/>
    </source>
</evidence>
<dbReference type="SMART" id="SM00304">
    <property type="entry name" value="HAMP"/>
    <property type="match status" value="1"/>
</dbReference>
<dbReference type="PANTHER" id="PTHR45436">
    <property type="entry name" value="SENSOR HISTIDINE KINASE YKOH"/>
    <property type="match status" value="1"/>
</dbReference>
<keyword evidence="6" id="KW-0808">Transferase</keyword>
<evidence type="ECO:0000256" key="3">
    <source>
        <dbReference type="ARBA" id="ARBA00012438"/>
    </source>
</evidence>
<dbReference type="SMART" id="SM00387">
    <property type="entry name" value="HATPase_c"/>
    <property type="match status" value="1"/>
</dbReference>
<dbReference type="CDD" id="cd00075">
    <property type="entry name" value="HATPase"/>
    <property type="match status" value="1"/>
</dbReference>
<keyword evidence="4" id="KW-1003">Cell membrane</keyword>
<reference evidence="19" key="1">
    <citation type="submission" date="2016-11" db="EMBL/GenBank/DDBJ databases">
        <authorList>
            <person name="Varghese N."/>
            <person name="Submissions S."/>
        </authorList>
    </citation>
    <scope>NUCLEOTIDE SEQUENCE [LARGE SCALE GENOMIC DNA]</scope>
    <source>
        <strain evidence="19">USBA-503</strain>
    </source>
</reference>
<keyword evidence="13 15" id="KW-0472">Membrane</keyword>
<protein>
    <recommendedName>
        <fullName evidence="3">histidine kinase</fullName>
        <ecNumber evidence="3">2.7.13.3</ecNumber>
    </recommendedName>
</protein>
<organism evidence="18 19">
    <name type="scientific">Alicyclobacillus tolerans</name>
    <dbReference type="NCBI Taxonomy" id="90970"/>
    <lineage>
        <taxon>Bacteria</taxon>
        <taxon>Bacillati</taxon>
        <taxon>Bacillota</taxon>
        <taxon>Bacilli</taxon>
        <taxon>Bacillales</taxon>
        <taxon>Alicyclobacillaceae</taxon>
        <taxon>Alicyclobacillus</taxon>
    </lineage>
</organism>
<dbReference type="PROSITE" id="PS50109">
    <property type="entry name" value="HIS_KIN"/>
    <property type="match status" value="1"/>
</dbReference>
<evidence type="ECO:0000256" key="14">
    <source>
        <dbReference type="SAM" id="Coils"/>
    </source>
</evidence>
<evidence type="ECO:0000256" key="7">
    <source>
        <dbReference type="ARBA" id="ARBA00022692"/>
    </source>
</evidence>
<dbReference type="SUPFAM" id="SSF158472">
    <property type="entry name" value="HAMP domain-like"/>
    <property type="match status" value="1"/>
</dbReference>
<evidence type="ECO:0000256" key="5">
    <source>
        <dbReference type="ARBA" id="ARBA00022553"/>
    </source>
</evidence>
<evidence type="ECO:0000256" key="4">
    <source>
        <dbReference type="ARBA" id="ARBA00022475"/>
    </source>
</evidence>
<keyword evidence="12" id="KW-0902">Two-component regulatory system</keyword>
<dbReference type="GO" id="GO:0005524">
    <property type="term" value="F:ATP binding"/>
    <property type="evidence" value="ECO:0007669"/>
    <property type="project" value="UniProtKB-KW"/>
</dbReference>
<keyword evidence="19" id="KW-1185">Reference proteome</keyword>
<feature type="domain" description="HAMP" evidence="17">
    <location>
        <begin position="185"/>
        <end position="237"/>
    </location>
</feature>
<dbReference type="InterPro" id="IPR003661">
    <property type="entry name" value="HisK_dim/P_dom"/>
</dbReference>
<evidence type="ECO:0000256" key="6">
    <source>
        <dbReference type="ARBA" id="ARBA00022679"/>
    </source>
</evidence>
<feature type="coiled-coil region" evidence="14">
    <location>
        <begin position="225"/>
        <end position="252"/>
    </location>
</feature>